<evidence type="ECO:0000256" key="1">
    <source>
        <dbReference type="ARBA" id="ARBA00004196"/>
    </source>
</evidence>
<evidence type="ECO:0000256" key="4">
    <source>
        <dbReference type="ARBA" id="ARBA00023284"/>
    </source>
</evidence>
<gene>
    <name evidence="6" type="ORF">HPS56_01755</name>
</gene>
<name>A0ABX2AKK9_9BACT</name>
<dbReference type="InterPro" id="IPR050553">
    <property type="entry name" value="Thioredoxin_ResA/DsbE_sf"/>
</dbReference>
<evidence type="ECO:0000256" key="3">
    <source>
        <dbReference type="ARBA" id="ARBA00023157"/>
    </source>
</evidence>
<dbReference type="CDD" id="cd02966">
    <property type="entry name" value="TlpA_like_family"/>
    <property type="match status" value="1"/>
</dbReference>
<comment type="subcellular location">
    <subcellularLocation>
        <location evidence="1">Cell envelope</location>
    </subcellularLocation>
</comment>
<protein>
    <submittedName>
        <fullName evidence="6">TlpA family protein disulfide reductase</fullName>
    </submittedName>
</protein>
<dbReference type="InterPro" id="IPR013766">
    <property type="entry name" value="Thioredoxin_domain"/>
</dbReference>
<keyword evidence="3" id="KW-1015">Disulfide bond</keyword>
<keyword evidence="2" id="KW-0201">Cytochrome c-type biogenesis</keyword>
<evidence type="ECO:0000313" key="6">
    <source>
        <dbReference type="EMBL" id="NPD91097.1"/>
    </source>
</evidence>
<dbReference type="InterPro" id="IPR036249">
    <property type="entry name" value="Thioredoxin-like_sf"/>
</dbReference>
<evidence type="ECO:0000256" key="2">
    <source>
        <dbReference type="ARBA" id="ARBA00022748"/>
    </source>
</evidence>
<accession>A0ABX2AKK9</accession>
<dbReference type="EMBL" id="JABKKF010000001">
    <property type="protein sequence ID" value="NPD91097.1"/>
    <property type="molecule type" value="Genomic_DNA"/>
</dbReference>
<comment type="caution">
    <text evidence="6">The sequence shown here is derived from an EMBL/GenBank/DDBJ whole genome shotgun (WGS) entry which is preliminary data.</text>
</comment>
<dbReference type="PROSITE" id="PS51352">
    <property type="entry name" value="THIOREDOXIN_2"/>
    <property type="match status" value="1"/>
</dbReference>
<dbReference type="InterPro" id="IPR017937">
    <property type="entry name" value="Thioredoxin_CS"/>
</dbReference>
<dbReference type="Pfam" id="PF08534">
    <property type="entry name" value="Redoxin"/>
    <property type="match status" value="1"/>
</dbReference>
<keyword evidence="4" id="KW-0676">Redox-active center</keyword>
<dbReference type="Gene3D" id="3.40.30.10">
    <property type="entry name" value="Glutaredoxin"/>
    <property type="match status" value="1"/>
</dbReference>
<feature type="domain" description="Thioredoxin" evidence="5">
    <location>
        <begin position="117"/>
        <end position="258"/>
    </location>
</feature>
<sequence>MNTDFVRFQNAIASMFEHFSTLSAEGYALHNSSTPEAKARKEAIANEIKNGLNKAVADIKSYCASHKNDVSPSYFINMIYMYMDYEELKEIFSENTAYKSGPLSARALATMEAKEKRMAGRMFSDLIMNDTEGKERKLSEWAGKGNYVLVDFWASWCGPCRQEMPTVVETYRKYHSKRYDVVGVSFDNNAEAWKKAIAALGMEWHNISDLKGWQCAAASVYGVNSIPSNILLDPSGKIIASDLRGEQLKAKLAEIYGF</sequence>
<proteinExistence type="predicted"/>
<dbReference type="PROSITE" id="PS00194">
    <property type="entry name" value="THIOREDOXIN_1"/>
    <property type="match status" value="1"/>
</dbReference>
<evidence type="ECO:0000259" key="5">
    <source>
        <dbReference type="PROSITE" id="PS51352"/>
    </source>
</evidence>
<evidence type="ECO:0000313" key="7">
    <source>
        <dbReference type="Proteomes" id="UP000714420"/>
    </source>
</evidence>
<dbReference type="PANTHER" id="PTHR42852:SF6">
    <property type="entry name" value="THIOL:DISULFIDE INTERCHANGE PROTEIN DSBE"/>
    <property type="match status" value="1"/>
</dbReference>
<dbReference type="Proteomes" id="UP000714420">
    <property type="component" value="Unassembled WGS sequence"/>
</dbReference>
<dbReference type="SUPFAM" id="SSF52833">
    <property type="entry name" value="Thioredoxin-like"/>
    <property type="match status" value="1"/>
</dbReference>
<reference evidence="6 7" key="1">
    <citation type="submission" date="2020-05" db="EMBL/GenBank/DDBJ databases">
        <title>Distinct polysaccharide utilization as determinants for interspecies competition between intestinal Prevotella spp.</title>
        <authorList>
            <person name="Galvez E.J.C."/>
            <person name="Iljazovic A."/>
            <person name="Strowig T."/>
        </authorList>
    </citation>
    <scope>NUCLEOTIDE SEQUENCE [LARGE SCALE GENOMIC DNA]</scope>
    <source>
        <strain evidence="6 7">PMUR</strain>
    </source>
</reference>
<organism evidence="6 7">
    <name type="scientific">Xylanibacter muris</name>
    <dbReference type="NCBI Taxonomy" id="2736290"/>
    <lineage>
        <taxon>Bacteria</taxon>
        <taxon>Pseudomonadati</taxon>
        <taxon>Bacteroidota</taxon>
        <taxon>Bacteroidia</taxon>
        <taxon>Bacteroidales</taxon>
        <taxon>Prevotellaceae</taxon>
        <taxon>Xylanibacter</taxon>
    </lineage>
</organism>
<keyword evidence="7" id="KW-1185">Reference proteome</keyword>
<dbReference type="InterPro" id="IPR013740">
    <property type="entry name" value="Redoxin"/>
</dbReference>
<dbReference type="PANTHER" id="PTHR42852">
    <property type="entry name" value="THIOL:DISULFIDE INTERCHANGE PROTEIN DSBE"/>
    <property type="match status" value="1"/>
</dbReference>